<dbReference type="Gene3D" id="3.40.50.300">
    <property type="entry name" value="P-loop containing nucleotide triphosphate hydrolases"/>
    <property type="match status" value="2"/>
</dbReference>
<feature type="binding site" evidence="12">
    <location>
        <position position="559"/>
    </location>
    <ligand>
        <name>Zn(2+)</name>
        <dbReference type="ChEBI" id="CHEBI:29105"/>
        <label>1</label>
    </ligand>
</feature>
<dbReference type="InterPro" id="IPR027417">
    <property type="entry name" value="P-loop_NTPase"/>
</dbReference>
<comment type="cofactor">
    <cofactor evidence="12">
        <name>Zn(2+)</name>
        <dbReference type="ChEBI" id="CHEBI:29105"/>
    </cofactor>
    <text evidence="12">Binds 2 zinc ions per subunit.</text>
</comment>
<evidence type="ECO:0000256" key="4">
    <source>
        <dbReference type="ARBA" id="ARBA00022741"/>
    </source>
</evidence>
<dbReference type="EMBL" id="JACNLL010000067">
    <property type="protein sequence ID" value="MBC8199892.1"/>
    <property type="molecule type" value="Genomic_DNA"/>
</dbReference>
<keyword evidence="8 12" id="KW-0067">ATP-binding</keyword>
<dbReference type="PANTHER" id="PTHR30580:SF0">
    <property type="entry name" value="PRIMOSOMAL PROTEIN N"/>
    <property type="match status" value="1"/>
</dbReference>
<keyword evidence="7 12" id="KW-0862">Zinc</keyword>
<dbReference type="InterPro" id="IPR005259">
    <property type="entry name" value="PriA"/>
</dbReference>
<dbReference type="InterPro" id="IPR001650">
    <property type="entry name" value="Helicase_C-like"/>
</dbReference>
<dbReference type="AlphaFoldDB" id="A0A8J6N8C5"/>
<feature type="binding site" evidence="12">
    <location>
        <position position="519"/>
    </location>
    <ligand>
        <name>Zn(2+)</name>
        <dbReference type="ChEBI" id="CHEBI:29105"/>
        <label>1</label>
    </ligand>
</feature>
<dbReference type="CDD" id="cd17929">
    <property type="entry name" value="DEXHc_priA"/>
    <property type="match status" value="1"/>
</dbReference>
<keyword evidence="10 12" id="KW-0413">Isomerase</keyword>
<feature type="binding site" evidence="12">
    <location>
        <position position="516"/>
    </location>
    <ligand>
        <name>Zn(2+)</name>
        <dbReference type="ChEBI" id="CHEBI:29105"/>
        <label>1</label>
    </ligand>
</feature>
<feature type="binding site" evidence="12">
    <location>
        <position position="525"/>
    </location>
    <ligand>
        <name>Zn(2+)</name>
        <dbReference type="ChEBI" id="CHEBI:29105"/>
        <label>2</label>
    </ligand>
</feature>
<keyword evidence="1 12" id="KW-0639">Primosome</keyword>
<dbReference type="InterPro" id="IPR041222">
    <property type="entry name" value="PriA_3primeBD"/>
</dbReference>
<evidence type="ECO:0000256" key="11">
    <source>
        <dbReference type="ARBA" id="ARBA00048988"/>
    </source>
</evidence>
<keyword evidence="4 12" id="KW-0547">Nucleotide-binding</keyword>
<dbReference type="GO" id="GO:0006302">
    <property type="term" value="P:double-strand break repair"/>
    <property type="evidence" value="ECO:0007669"/>
    <property type="project" value="InterPro"/>
</dbReference>
<dbReference type="Pfam" id="PF18319">
    <property type="entry name" value="Zn_ribbon_PriA"/>
    <property type="match status" value="1"/>
</dbReference>
<dbReference type="HAMAP" id="MF_00983">
    <property type="entry name" value="PriA"/>
    <property type="match status" value="1"/>
</dbReference>
<dbReference type="NCBIfam" id="TIGR00595">
    <property type="entry name" value="priA"/>
    <property type="match status" value="1"/>
</dbReference>
<dbReference type="InterPro" id="IPR011545">
    <property type="entry name" value="DEAD/DEAH_box_helicase_dom"/>
</dbReference>
<evidence type="ECO:0000259" key="13">
    <source>
        <dbReference type="PROSITE" id="PS51192"/>
    </source>
</evidence>
<evidence type="ECO:0000256" key="1">
    <source>
        <dbReference type="ARBA" id="ARBA00022515"/>
    </source>
</evidence>
<evidence type="ECO:0000256" key="10">
    <source>
        <dbReference type="ARBA" id="ARBA00023235"/>
    </source>
</evidence>
<protein>
    <recommendedName>
        <fullName evidence="12">Replication restart protein PriA</fullName>
    </recommendedName>
    <alternativeName>
        <fullName evidence="12">ATP-dependent DNA helicase PriA</fullName>
        <ecNumber evidence="12">5.6.2.4</ecNumber>
    </alternativeName>
    <alternativeName>
        <fullName evidence="12">DNA 3'-5' helicase PriA</fullName>
    </alternativeName>
</protein>
<dbReference type="GO" id="GO:0016787">
    <property type="term" value="F:hydrolase activity"/>
    <property type="evidence" value="ECO:0007669"/>
    <property type="project" value="UniProtKB-KW"/>
</dbReference>
<dbReference type="Pfam" id="PF18074">
    <property type="entry name" value="PriA_C"/>
    <property type="match status" value="1"/>
</dbReference>
<dbReference type="SMART" id="SM00490">
    <property type="entry name" value="HELICc"/>
    <property type="match status" value="1"/>
</dbReference>
<dbReference type="GO" id="GO:0008270">
    <property type="term" value="F:zinc ion binding"/>
    <property type="evidence" value="ECO:0007669"/>
    <property type="project" value="UniProtKB-UniRule"/>
</dbReference>
<feature type="binding site" evidence="12">
    <location>
        <position position="546"/>
    </location>
    <ligand>
        <name>Zn(2+)</name>
        <dbReference type="ChEBI" id="CHEBI:29105"/>
        <label>2</label>
    </ligand>
</feature>
<comment type="similarity">
    <text evidence="12">Belongs to the helicase family. PriA subfamily.</text>
</comment>
<dbReference type="GO" id="GO:0006310">
    <property type="term" value="P:DNA recombination"/>
    <property type="evidence" value="ECO:0007669"/>
    <property type="project" value="InterPro"/>
</dbReference>
<keyword evidence="9 12" id="KW-0238">DNA-binding</keyword>
<dbReference type="GO" id="GO:0006269">
    <property type="term" value="P:DNA replication, synthesis of primer"/>
    <property type="evidence" value="ECO:0007669"/>
    <property type="project" value="UniProtKB-KW"/>
</dbReference>
<dbReference type="GO" id="GO:1990077">
    <property type="term" value="C:primosome complex"/>
    <property type="evidence" value="ECO:0007669"/>
    <property type="project" value="UniProtKB-UniRule"/>
</dbReference>
<evidence type="ECO:0000256" key="3">
    <source>
        <dbReference type="ARBA" id="ARBA00022723"/>
    </source>
</evidence>
<dbReference type="GO" id="GO:0003677">
    <property type="term" value="F:DNA binding"/>
    <property type="evidence" value="ECO:0007669"/>
    <property type="project" value="UniProtKB-UniRule"/>
</dbReference>
<evidence type="ECO:0000256" key="6">
    <source>
        <dbReference type="ARBA" id="ARBA00022806"/>
    </source>
</evidence>
<dbReference type="Pfam" id="PF17764">
    <property type="entry name" value="PriA_3primeBD"/>
    <property type="match status" value="1"/>
</dbReference>
<comment type="function">
    <text evidence="12">Initiates the restart of stalled replication forks, which reloads the replicative helicase on sites other than the origin of replication. Recognizes and binds to abandoned replication forks and remodels them to uncover a helicase loading site. Promotes assembly of the primosome at these replication forks.</text>
</comment>
<evidence type="ECO:0000313" key="15">
    <source>
        <dbReference type="Proteomes" id="UP000603545"/>
    </source>
</evidence>
<feature type="binding site" evidence="12">
    <location>
        <position position="556"/>
    </location>
    <ligand>
        <name>Zn(2+)</name>
        <dbReference type="ChEBI" id="CHEBI:29105"/>
        <label>1</label>
    </ligand>
</feature>
<proteinExistence type="inferred from homology"/>
<dbReference type="Proteomes" id="UP000603545">
    <property type="component" value="Unassembled WGS sequence"/>
</dbReference>
<organism evidence="14 15">
    <name type="scientific">Candidatus Desulfaltia bathyphila</name>
    <dbReference type="NCBI Taxonomy" id="2841697"/>
    <lineage>
        <taxon>Bacteria</taxon>
        <taxon>Pseudomonadati</taxon>
        <taxon>Thermodesulfobacteriota</taxon>
        <taxon>Desulfobacteria</taxon>
        <taxon>Desulfobacterales</taxon>
        <taxon>Desulfobacterales incertae sedis</taxon>
        <taxon>Candidatus Desulfaltia</taxon>
    </lineage>
</organism>
<dbReference type="EC" id="5.6.2.4" evidence="12"/>
<dbReference type="PROSITE" id="PS51192">
    <property type="entry name" value="HELICASE_ATP_BIND_1"/>
    <property type="match status" value="1"/>
</dbReference>
<evidence type="ECO:0000256" key="8">
    <source>
        <dbReference type="ARBA" id="ARBA00022840"/>
    </source>
</evidence>
<feature type="binding site" evidence="12">
    <location>
        <position position="528"/>
    </location>
    <ligand>
        <name>Zn(2+)</name>
        <dbReference type="ChEBI" id="CHEBI:29105"/>
        <label>2</label>
    </ligand>
</feature>
<dbReference type="Pfam" id="PF00271">
    <property type="entry name" value="Helicase_C"/>
    <property type="match status" value="1"/>
</dbReference>
<comment type="catalytic activity">
    <reaction evidence="11 12">
        <text>ATP + H2O = ADP + phosphate + H(+)</text>
        <dbReference type="Rhea" id="RHEA:13065"/>
        <dbReference type="ChEBI" id="CHEBI:15377"/>
        <dbReference type="ChEBI" id="CHEBI:15378"/>
        <dbReference type="ChEBI" id="CHEBI:30616"/>
        <dbReference type="ChEBI" id="CHEBI:43474"/>
        <dbReference type="ChEBI" id="CHEBI:456216"/>
        <dbReference type="EC" id="5.6.2.4"/>
    </reaction>
</comment>
<keyword evidence="6 12" id="KW-0347">Helicase</keyword>
<dbReference type="InterPro" id="IPR040498">
    <property type="entry name" value="PriA_CRR"/>
</dbReference>
<dbReference type="FunFam" id="3.40.50.300:FF:000489">
    <property type="entry name" value="Primosome assembly protein PriA"/>
    <property type="match status" value="1"/>
</dbReference>
<feature type="domain" description="Helicase ATP-binding" evidence="13">
    <location>
        <begin position="287"/>
        <end position="453"/>
    </location>
</feature>
<sequence>MCQGERVCSEYIEVAVALPVYNTFTYRVPENLSFFASIGKRALVPFGRRRVTGYIIGPSKDMHHCKIKLIPDILDETPIFHSSMMPFFRWIADYYIYPIGEVIKSALPGGLNIYDFVAVAITERGKNALIEDNLTPLQKEILCHLKLKSCGLRNLCKKLKKQIPNSLIQAMEKQDLIVSKRELKGKRTGPKMERYVSLIKPGISTDKLSVQRMRIIHALQDEDELSVKKLTGLIPTASRLIKPLEKAGYISIFNKSVYRDPFGESIIPDNPYKLTKEQKKAVLTVIDRFGKGFATYLLAGVTGSGKTEVYLQIAAEAIKREVSVLILVPEIILISQMERRFRARFGDCVALLHSRLSAGEQYDQWMRIARKEVPIAIGTRSALFAPFEEIGIIIVDEEHDTSYKQESGLRYNARDLAVVRAKLMGGVALLGSATPSIQSYYNVKTKKFIELSLTKRIEKRPLPEITVVDLRKTRDVKGIGYFITAELYKAMKKTLSRGEQTILFLNRRGFAGFPVCALCGAPLTCKNCDISLTLHQKENAYKCHYCGYSLAATSNCSKCGSSRIKLLGLGTEKVEEAVKNLFPDARVARLDRDTVRKKNAMLNILKGLKNNTIDILIGTQMVAKGHDFPNITLVGIICADLSLNFPDFRAGERTFQLLAQVSGRAGRGTVPGRVILQTYNPDHFSIEAAKNQDIKAFYNKEIIFRKALNYPPFSRIILLKISGKDSGKTKRYAMDVGDLCNTLKKNNNSFLKTVEILGPITASIPRLSKQFRWQILLKGLSAKHLHWFVHQLLFKNRERISSRDVKMVVDVDPFFMM</sequence>
<dbReference type="Pfam" id="PF00270">
    <property type="entry name" value="DEAD"/>
    <property type="match status" value="1"/>
</dbReference>
<reference evidence="14 15" key="1">
    <citation type="submission" date="2020-08" db="EMBL/GenBank/DDBJ databases">
        <title>Bridging the membrane lipid divide: bacteria of the FCB group superphylum have the potential to synthesize archaeal ether lipids.</title>
        <authorList>
            <person name="Villanueva L."/>
            <person name="Von Meijenfeldt F.A.B."/>
            <person name="Westbye A.B."/>
            <person name="Yadav S."/>
            <person name="Hopmans E.C."/>
            <person name="Dutilh B.E."/>
            <person name="Sinninghe Damste J.S."/>
        </authorList>
    </citation>
    <scope>NUCLEOTIDE SEQUENCE [LARGE SCALE GENOMIC DNA]</scope>
    <source>
        <strain evidence="14">NIOZ-UU82</strain>
    </source>
</reference>
<dbReference type="FunFam" id="3.40.1440.60:FF:000001">
    <property type="entry name" value="Primosomal protein N"/>
    <property type="match status" value="1"/>
</dbReference>
<evidence type="ECO:0000256" key="2">
    <source>
        <dbReference type="ARBA" id="ARBA00022705"/>
    </source>
</evidence>
<dbReference type="InterPro" id="IPR014001">
    <property type="entry name" value="Helicase_ATP-bd"/>
</dbReference>
<feature type="binding site" evidence="12">
    <location>
        <position position="543"/>
    </location>
    <ligand>
        <name>Zn(2+)</name>
        <dbReference type="ChEBI" id="CHEBI:29105"/>
        <label>2</label>
    </ligand>
</feature>
<dbReference type="CDD" id="cd18804">
    <property type="entry name" value="SF2_C_priA"/>
    <property type="match status" value="1"/>
</dbReference>
<evidence type="ECO:0000256" key="9">
    <source>
        <dbReference type="ARBA" id="ARBA00023125"/>
    </source>
</evidence>
<keyword evidence="3 12" id="KW-0479">Metal-binding</keyword>
<dbReference type="SMART" id="SM00487">
    <property type="entry name" value="DEXDc"/>
    <property type="match status" value="1"/>
</dbReference>
<accession>A0A8J6N8C5</accession>
<comment type="subunit">
    <text evidence="12">Component of the replication restart primosome.</text>
</comment>
<name>A0A8J6N8C5_9BACT</name>
<keyword evidence="5 12" id="KW-0378">Hydrolase</keyword>
<keyword evidence="2 12" id="KW-0235">DNA replication</keyword>
<dbReference type="SUPFAM" id="SSF52540">
    <property type="entry name" value="P-loop containing nucleoside triphosphate hydrolases"/>
    <property type="match status" value="1"/>
</dbReference>
<evidence type="ECO:0000313" key="14">
    <source>
        <dbReference type="EMBL" id="MBC8199892.1"/>
    </source>
</evidence>
<dbReference type="GO" id="GO:0005524">
    <property type="term" value="F:ATP binding"/>
    <property type="evidence" value="ECO:0007669"/>
    <property type="project" value="UniProtKB-UniRule"/>
</dbReference>
<evidence type="ECO:0000256" key="5">
    <source>
        <dbReference type="ARBA" id="ARBA00022801"/>
    </source>
</evidence>
<dbReference type="GO" id="GO:0006270">
    <property type="term" value="P:DNA replication initiation"/>
    <property type="evidence" value="ECO:0007669"/>
    <property type="project" value="TreeGrafter"/>
</dbReference>
<dbReference type="Gene3D" id="3.40.1440.60">
    <property type="entry name" value="PriA, 3(prime) DNA-binding domain"/>
    <property type="match status" value="1"/>
</dbReference>
<comment type="catalytic activity">
    <reaction evidence="12">
        <text>Couples ATP hydrolysis with the unwinding of duplex DNA by translocating in the 3'-5' direction.</text>
        <dbReference type="EC" id="5.6.2.4"/>
    </reaction>
</comment>
<dbReference type="GO" id="GO:0043138">
    <property type="term" value="F:3'-5' DNA helicase activity"/>
    <property type="evidence" value="ECO:0007669"/>
    <property type="project" value="UniProtKB-EC"/>
</dbReference>
<evidence type="ECO:0000256" key="12">
    <source>
        <dbReference type="HAMAP-Rule" id="MF_00983"/>
    </source>
</evidence>
<dbReference type="InterPro" id="IPR041236">
    <property type="entry name" value="PriA_C"/>
</dbReference>
<evidence type="ECO:0000256" key="7">
    <source>
        <dbReference type="ARBA" id="ARBA00022833"/>
    </source>
</evidence>
<dbReference type="InterPro" id="IPR042115">
    <property type="entry name" value="PriA_3primeBD_sf"/>
</dbReference>
<dbReference type="PANTHER" id="PTHR30580">
    <property type="entry name" value="PRIMOSOMAL PROTEIN N"/>
    <property type="match status" value="1"/>
</dbReference>
<gene>
    <name evidence="12 14" type="primary">priA</name>
    <name evidence="14" type="ORF">H8E80_07605</name>
</gene>
<comment type="caution">
    <text evidence="14">The sequence shown here is derived from an EMBL/GenBank/DDBJ whole genome shotgun (WGS) entry which is preliminary data.</text>
</comment>